<dbReference type="Gene3D" id="3.40.630.30">
    <property type="match status" value="1"/>
</dbReference>
<dbReference type="InterPro" id="IPR000182">
    <property type="entry name" value="GNAT_dom"/>
</dbReference>
<reference evidence="4" key="1">
    <citation type="submission" date="2021-11" db="EMBL/GenBank/DDBJ databases">
        <authorList>
            <consortium name="Genoscope - CEA"/>
            <person name="William W."/>
        </authorList>
    </citation>
    <scope>NUCLEOTIDE SEQUENCE</scope>
</reference>
<comment type="caution">
    <text evidence="4">The sequence shown here is derived from an EMBL/GenBank/DDBJ whole genome shotgun (WGS) entry which is preliminary data.</text>
</comment>
<dbReference type="Pfam" id="PF00583">
    <property type="entry name" value="Acetyltransf_1"/>
    <property type="match status" value="1"/>
</dbReference>
<dbReference type="PROSITE" id="PS51186">
    <property type="entry name" value="GNAT"/>
    <property type="match status" value="1"/>
</dbReference>
<dbReference type="Proteomes" id="UP000789595">
    <property type="component" value="Unassembled WGS sequence"/>
</dbReference>
<organism evidence="4 5">
    <name type="scientific">Pelagomonas calceolata</name>
    <dbReference type="NCBI Taxonomy" id="35677"/>
    <lineage>
        <taxon>Eukaryota</taxon>
        <taxon>Sar</taxon>
        <taxon>Stramenopiles</taxon>
        <taxon>Ochrophyta</taxon>
        <taxon>Pelagophyceae</taxon>
        <taxon>Pelagomonadales</taxon>
        <taxon>Pelagomonadaceae</taxon>
        <taxon>Pelagomonas</taxon>
    </lineage>
</organism>
<dbReference type="OrthoDB" id="7305308at2759"/>
<dbReference type="GO" id="GO:0008080">
    <property type="term" value="F:N-acetyltransferase activity"/>
    <property type="evidence" value="ECO:0007669"/>
    <property type="project" value="TreeGrafter"/>
</dbReference>
<accession>A0A8J2SP31</accession>
<feature type="domain" description="N-acetyltransferase" evidence="3">
    <location>
        <begin position="44"/>
        <end position="205"/>
    </location>
</feature>
<evidence type="ECO:0000256" key="2">
    <source>
        <dbReference type="ARBA" id="ARBA00023315"/>
    </source>
</evidence>
<dbReference type="EMBL" id="CAKKNE010000005">
    <property type="protein sequence ID" value="CAH0376148.1"/>
    <property type="molecule type" value="Genomic_DNA"/>
</dbReference>
<evidence type="ECO:0000313" key="4">
    <source>
        <dbReference type="EMBL" id="CAH0376148.1"/>
    </source>
</evidence>
<dbReference type="PANTHER" id="PTHR10545:SF29">
    <property type="entry name" value="GH14572P-RELATED"/>
    <property type="match status" value="1"/>
</dbReference>
<protein>
    <recommendedName>
        <fullName evidence="3">N-acetyltransferase domain-containing protein</fullName>
    </recommendedName>
</protein>
<keyword evidence="5" id="KW-1185">Reference proteome</keyword>
<keyword evidence="2" id="KW-0012">Acyltransferase</keyword>
<evidence type="ECO:0000259" key="3">
    <source>
        <dbReference type="PROSITE" id="PS51186"/>
    </source>
</evidence>
<name>A0A8J2SP31_9STRA</name>
<dbReference type="AlphaFoldDB" id="A0A8J2SP31"/>
<proteinExistence type="predicted"/>
<keyword evidence="1" id="KW-0808">Transferase</keyword>
<sequence>MAKAAAFLAGAASALLAVWLRQRQRRHSDAPEPMKKSLRDGRQLVLRCATRADVEAVFELCVRRLAIEHDALDELQTSVEAFRTSFAAGKFHLLVAEIDGALAGAATYQYSYRTWSGESLYLQDLCVAAANRGQGVGTQMIRGLAAVAVAGGCDRMFWESHVGNARANEFYGSTVGADTVLGEHQLLTWKLVGVDRLMRCASVAV</sequence>
<gene>
    <name evidence="4" type="ORF">PECAL_5P07100</name>
</gene>
<dbReference type="InterPro" id="IPR051016">
    <property type="entry name" value="Diverse_Substrate_AcTransf"/>
</dbReference>
<dbReference type="CDD" id="cd04301">
    <property type="entry name" value="NAT_SF"/>
    <property type="match status" value="1"/>
</dbReference>
<evidence type="ECO:0000313" key="5">
    <source>
        <dbReference type="Proteomes" id="UP000789595"/>
    </source>
</evidence>
<evidence type="ECO:0000256" key="1">
    <source>
        <dbReference type="ARBA" id="ARBA00022679"/>
    </source>
</evidence>
<dbReference type="SUPFAM" id="SSF55729">
    <property type="entry name" value="Acyl-CoA N-acyltransferases (Nat)"/>
    <property type="match status" value="1"/>
</dbReference>
<dbReference type="InterPro" id="IPR016181">
    <property type="entry name" value="Acyl_CoA_acyltransferase"/>
</dbReference>
<dbReference type="PANTHER" id="PTHR10545">
    <property type="entry name" value="DIAMINE N-ACETYLTRANSFERASE"/>
    <property type="match status" value="1"/>
</dbReference>